<feature type="non-terminal residue" evidence="1">
    <location>
        <position position="54"/>
    </location>
</feature>
<dbReference type="AlphaFoldDB" id="X1H6D1"/>
<evidence type="ECO:0000313" key="1">
    <source>
        <dbReference type="EMBL" id="GAH52620.1"/>
    </source>
</evidence>
<accession>X1H6D1</accession>
<sequence length="54" mass="6240">MAWKYVQQIVMDRTKEETRGAFAKRVAELQPDLVIDLICFTIESAKQIVEELKG</sequence>
<dbReference type="EMBL" id="BARU01018111">
    <property type="protein sequence ID" value="GAH52620.1"/>
    <property type="molecule type" value="Genomic_DNA"/>
</dbReference>
<name>X1H6D1_9ZZZZ</name>
<organism evidence="1">
    <name type="scientific">marine sediment metagenome</name>
    <dbReference type="NCBI Taxonomy" id="412755"/>
    <lineage>
        <taxon>unclassified sequences</taxon>
        <taxon>metagenomes</taxon>
        <taxon>ecological metagenomes</taxon>
    </lineage>
</organism>
<comment type="caution">
    <text evidence="1">The sequence shown here is derived from an EMBL/GenBank/DDBJ whole genome shotgun (WGS) entry which is preliminary data.</text>
</comment>
<protein>
    <submittedName>
        <fullName evidence="1">Uncharacterized protein</fullName>
    </submittedName>
</protein>
<gene>
    <name evidence="1" type="ORF">S03H2_29967</name>
</gene>
<reference evidence="1" key="1">
    <citation type="journal article" date="2014" name="Front. Microbiol.">
        <title>High frequency of phylogenetically diverse reductive dehalogenase-homologous genes in deep subseafloor sedimentary metagenomes.</title>
        <authorList>
            <person name="Kawai M."/>
            <person name="Futagami T."/>
            <person name="Toyoda A."/>
            <person name="Takaki Y."/>
            <person name="Nishi S."/>
            <person name="Hori S."/>
            <person name="Arai W."/>
            <person name="Tsubouchi T."/>
            <person name="Morono Y."/>
            <person name="Uchiyama I."/>
            <person name="Ito T."/>
            <person name="Fujiyama A."/>
            <person name="Inagaki F."/>
            <person name="Takami H."/>
        </authorList>
    </citation>
    <scope>NUCLEOTIDE SEQUENCE</scope>
    <source>
        <strain evidence="1">Expedition CK06-06</strain>
    </source>
</reference>
<proteinExistence type="predicted"/>